<dbReference type="EMBL" id="JAUTXU010000330">
    <property type="protein sequence ID" value="KAK3684700.1"/>
    <property type="molecule type" value="Genomic_DNA"/>
</dbReference>
<reference evidence="1" key="1">
    <citation type="submission" date="2023-07" db="EMBL/GenBank/DDBJ databases">
        <title>Black Yeasts Isolated from many extreme environments.</title>
        <authorList>
            <person name="Coleine C."/>
            <person name="Stajich J.E."/>
            <person name="Selbmann L."/>
        </authorList>
    </citation>
    <scope>NUCLEOTIDE SEQUENCE</scope>
    <source>
        <strain evidence="1">CCFEE 5714</strain>
    </source>
</reference>
<name>A0ACC3MDQ8_9PEZI</name>
<evidence type="ECO:0000313" key="1">
    <source>
        <dbReference type="EMBL" id="KAK3684700.1"/>
    </source>
</evidence>
<sequence>MNCPAKTEPILPDGHNQSPNALSSDLTTRSDLGRVANARRQREHRLSDPQQPGDAEIIALPHSNDPPDNRHGKTGDGANDAADLRQEHEKVGLGSERDAVGGGSTARRGTGPPIWRRWPARVFHILRTYCKFVGPGFMISVAYIDPGNYATDVAAGASYRFKLLFMILLSNIFAIFLQSLCINLGTVTGMNLSQMTRAHCPRWLNYISYAFGESAIIATDMAEVIGTAIALSMLSDGKIPLVAGCAISIVDVLFILIFYRSNNQASLTARRMFEFFVALLVLGVVVCFCIQLSFIRGVTPREVFAGYVPSSAVVQGQGLYQACGILGATVMPHSLYLGSGLVQDRLRDFDREHDLLSPQDTEDTDEADSLKQSELYRPSIQAIRSCRGYSIAECAISLFTFALFVNSSILIVAGASLYEVRGAENASLFGIYDLLSSSLAPAAGKIFAVALLLSGTSAGIVCTIAGQMVSEGQLRLTMKPWKRRLLTRSISIIPSIIVAGALGGPGVDKALVGSQVALSVILPFVSAPLVWFTMRGKYMSVTIVTTDNDDDYADADARGEEGNRERRKINMRSHPITTLFAVLIWGVIVIMNVALLVLLGLGKT</sequence>
<dbReference type="Proteomes" id="UP001281147">
    <property type="component" value="Unassembled WGS sequence"/>
</dbReference>
<comment type="caution">
    <text evidence="1">The sequence shown here is derived from an EMBL/GenBank/DDBJ whole genome shotgun (WGS) entry which is preliminary data.</text>
</comment>
<accession>A0ACC3MDQ8</accession>
<evidence type="ECO:0000313" key="2">
    <source>
        <dbReference type="Proteomes" id="UP001281147"/>
    </source>
</evidence>
<keyword evidence="2" id="KW-1185">Reference proteome</keyword>
<protein>
    <submittedName>
        <fullName evidence="1">NRAMP-like transporter smf-3</fullName>
    </submittedName>
</protein>
<proteinExistence type="predicted"/>
<gene>
    <name evidence="1" type="primary">SMF3_2</name>
    <name evidence="1" type="ORF">LTR37_020030</name>
</gene>
<organism evidence="1 2">
    <name type="scientific">Vermiconidia calcicola</name>
    <dbReference type="NCBI Taxonomy" id="1690605"/>
    <lineage>
        <taxon>Eukaryota</taxon>
        <taxon>Fungi</taxon>
        <taxon>Dikarya</taxon>
        <taxon>Ascomycota</taxon>
        <taxon>Pezizomycotina</taxon>
        <taxon>Dothideomycetes</taxon>
        <taxon>Dothideomycetidae</taxon>
        <taxon>Mycosphaerellales</taxon>
        <taxon>Extremaceae</taxon>
        <taxon>Vermiconidia</taxon>
    </lineage>
</organism>